<dbReference type="Proteomes" id="UP000298327">
    <property type="component" value="Unassembled WGS sequence"/>
</dbReference>
<accession>A0A4Y9YSZ2</accession>
<keyword evidence="3" id="KW-1185">Reference proteome</keyword>
<dbReference type="Gene3D" id="3.30.420.10">
    <property type="entry name" value="Ribonuclease H-like superfamily/Ribonuclease H"/>
    <property type="match status" value="1"/>
</dbReference>
<dbReference type="PANTHER" id="PTHR33050">
    <property type="entry name" value="REVERSE TRANSCRIPTASE DOMAIN-CONTAINING PROTEIN"/>
    <property type="match status" value="1"/>
</dbReference>
<dbReference type="EMBL" id="SEOQ01000334">
    <property type="protein sequence ID" value="TFY65495.1"/>
    <property type="molecule type" value="Genomic_DNA"/>
</dbReference>
<dbReference type="Gene3D" id="1.10.150.130">
    <property type="match status" value="1"/>
</dbReference>
<dbReference type="PANTHER" id="PTHR33050:SF7">
    <property type="entry name" value="RIBONUCLEASE H"/>
    <property type="match status" value="1"/>
</dbReference>
<gene>
    <name evidence="2" type="ORF">EVG20_g5559</name>
</gene>
<comment type="caution">
    <text evidence="2">The sequence shown here is derived from an EMBL/GenBank/DDBJ whole genome shotgun (WGS) entry which is preliminary data.</text>
</comment>
<dbReference type="InterPro" id="IPR012337">
    <property type="entry name" value="RNaseH-like_sf"/>
</dbReference>
<dbReference type="STRING" id="205917.A0A4Y9YSZ2"/>
<dbReference type="SUPFAM" id="SSF47823">
    <property type="entry name" value="lambda integrase-like, N-terminal domain"/>
    <property type="match status" value="1"/>
</dbReference>
<evidence type="ECO:0000256" key="1">
    <source>
        <dbReference type="ARBA" id="ARBA00023125"/>
    </source>
</evidence>
<dbReference type="GO" id="GO:0003677">
    <property type="term" value="F:DNA binding"/>
    <property type="evidence" value="ECO:0007669"/>
    <property type="project" value="UniProtKB-KW"/>
</dbReference>
<sequence length="511" mass="58282">MSVTLSDERRDALVSAIRDFAGCLMKKHVRRPLHQFQSLTGWIQWALNVYPLLWPGLSMMYHKMRRKRHRHALIEVSVALRRELHWLADHVEHSSRMFMLRSLSWQVKDADLVIFTDTCFDGMGFWSPQQSLGFQSHLLPVAGTIFFWECLAVLSAIHWAASNVDTPIPQRLVVYCDNTNTVNLFSSLHAQPQYNPLLCSAVDVLLRSNIDLRVLHIPGEINRVADALSRWDIEPPAQCTGGTAAINFPSCSTRQPVRERWSRERLLHERAVALGFALKDSSLLSYSSALQSYLAFCETHQLPVEPTEETLSFYVVYTCHYICPSSIHNYLSGICQQLEAFFPQVRTVRHSKLVSQTLAGCFRTHAHPTTCKSPLTRAQLAETIVSYQQSSSLDDLLFCVLLAMAFHGLLRLGELVLNDNPRLRDCRTVIERASLKLLLNGYRFLLPSSKTDRVFHGAEIIIAGVTSDDDPLALFTCYLRIRDQLFPFHPHLWLCRSGQDPTRLSRLVRDD</sequence>
<name>A0A4Y9YSZ2_9AGAM</name>
<evidence type="ECO:0000313" key="3">
    <source>
        <dbReference type="Proteomes" id="UP000298327"/>
    </source>
</evidence>
<dbReference type="InterPro" id="IPR010998">
    <property type="entry name" value="Integrase_recombinase_N"/>
</dbReference>
<dbReference type="SUPFAM" id="SSF53098">
    <property type="entry name" value="Ribonuclease H-like"/>
    <property type="match status" value="1"/>
</dbReference>
<organism evidence="2 3">
    <name type="scientific">Dentipellis fragilis</name>
    <dbReference type="NCBI Taxonomy" id="205917"/>
    <lineage>
        <taxon>Eukaryota</taxon>
        <taxon>Fungi</taxon>
        <taxon>Dikarya</taxon>
        <taxon>Basidiomycota</taxon>
        <taxon>Agaricomycotina</taxon>
        <taxon>Agaricomycetes</taxon>
        <taxon>Russulales</taxon>
        <taxon>Hericiaceae</taxon>
        <taxon>Dentipellis</taxon>
    </lineage>
</organism>
<keyword evidence="1" id="KW-0238">DNA-binding</keyword>
<reference evidence="2 3" key="1">
    <citation type="submission" date="2019-02" db="EMBL/GenBank/DDBJ databases">
        <title>Genome sequencing of the rare red list fungi Dentipellis fragilis.</title>
        <authorList>
            <person name="Buettner E."/>
            <person name="Kellner H."/>
        </authorList>
    </citation>
    <scope>NUCLEOTIDE SEQUENCE [LARGE SCALE GENOMIC DNA]</scope>
    <source>
        <strain evidence="2 3">DSM 105465</strain>
    </source>
</reference>
<dbReference type="InterPro" id="IPR044730">
    <property type="entry name" value="RNase_H-like_dom_plant"/>
</dbReference>
<dbReference type="CDD" id="cd06222">
    <property type="entry name" value="RNase_H_like"/>
    <property type="match status" value="1"/>
</dbReference>
<proteinExistence type="predicted"/>
<dbReference type="OrthoDB" id="5598396at2759"/>
<dbReference type="InterPro" id="IPR036397">
    <property type="entry name" value="RNaseH_sf"/>
</dbReference>
<dbReference type="InterPro" id="IPR052055">
    <property type="entry name" value="Hepadnavirus_pol/RT"/>
</dbReference>
<dbReference type="AlphaFoldDB" id="A0A4Y9YSZ2"/>
<evidence type="ECO:0000313" key="2">
    <source>
        <dbReference type="EMBL" id="TFY65495.1"/>
    </source>
</evidence>
<protein>
    <submittedName>
        <fullName evidence="2">Uncharacterized protein</fullName>
    </submittedName>
</protein>